<keyword evidence="8" id="KW-1185">Reference proteome</keyword>
<comment type="similarity">
    <text evidence="1">Belongs to the peptidase C40 family.</text>
</comment>
<dbReference type="AlphaFoldDB" id="A0A379JMI9"/>
<dbReference type="OrthoDB" id="2989771at2"/>
<evidence type="ECO:0000256" key="5">
    <source>
        <dbReference type="SAM" id="SignalP"/>
    </source>
</evidence>
<organism evidence="7 8">
    <name type="scientific">Nocardia otitidiscaviarum</name>
    <dbReference type="NCBI Taxonomy" id="1823"/>
    <lineage>
        <taxon>Bacteria</taxon>
        <taxon>Bacillati</taxon>
        <taxon>Actinomycetota</taxon>
        <taxon>Actinomycetes</taxon>
        <taxon>Mycobacteriales</taxon>
        <taxon>Nocardiaceae</taxon>
        <taxon>Nocardia</taxon>
    </lineage>
</organism>
<evidence type="ECO:0000256" key="1">
    <source>
        <dbReference type="ARBA" id="ARBA00007074"/>
    </source>
</evidence>
<evidence type="ECO:0000313" key="7">
    <source>
        <dbReference type="EMBL" id="SUD49576.1"/>
    </source>
</evidence>
<dbReference type="Gene3D" id="2.70.70.10">
    <property type="entry name" value="Glucose Permease (Domain IIA)"/>
    <property type="match status" value="1"/>
</dbReference>
<dbReference type="GO" id="GO:0008234">
    <property type="term" value="F:cysteine-type peptidase activity"/>
    <property type="evidence" value="ECO:0007669"/>
    <property type="project" value="UniProtKB-KW"/>
</dbReference>
<dbReference type="SUPFAM" id="SSF51261">
    <property type="entry name" value="Duplicated hybrid motif"/>
    <property type="match status" value="1"/>
</dbReference>
<evidence type="ECO:0000256" key="2">
    <source>
        <dbReference type="ARBA" id="ARBA00022670"/>
    </source>
</evidence>
<protein>
    <submittedName>
        <fullName evidence="7">Peptidoglycan endopeptidase RipA</fullName>
        <ecNumber evidence="7">3.4.-.-</ecNumber>
    </submittedName>
</protein>
<keyword evidence="2" id="KW-0645">Protease</keyword>
<proteinExistence type="inferred from homology"/>
<dbReference type="SUPFAM" id="SSF53955">
    <property type="entry name" value="Lysozyme-like"/>
    <property type="match status" value="1"/>
</dbReference>
<dbReference type="InterPro" id="IPR023346">
    <property type="entry name" value="Lysozyme-like_dom_sf"/>
</dbReference>
<dbReference type="Gene3D" id="3.90.1720.10">
    <property type="entry name" value="endopeptidase domain like (from Nostoc punctiforme)"/>
    <property type="match status" value="1"/>
</dbReference>
<sequence>MSTSSKAVAAALCGSVLAGAALMFSGGGYEPPHTRNCLPVPNDGIVAPSGSVIFPMREGTYQVSDVFGSRGGGHLGVDLAAAEGTPIYAVADGVVRDAGPASGFGQWIVLDSIVDGEKVSTVYGHMYPDGVLVRTGQRVRAGDHIADVGNGGESTGPHLHFEVVPGGRLDGGRQIDPMAWLAKAKTAPEPTGPDIRADGTTVTRDVRLAAAVSPNGGVGCGPTVGAGGLDVAKMVAEYPASEPFVPWILQGEQACPATPAPLIAAQLRNESGFRKGLVSPAGALGYAQFMPGTWEAVAVDGDGDGTRDPNSIADAVMSQAAYNCRALDEVKELLASGALTGDPIELMLSFYNCGGPGTKKFGQVCPYTETQNYVKEIPDTARRWTLPAATATPLYGDFGTRVVGAARRWLGTPYAWGGGNPDGPTHGSDGTLGFDCSGLTIYAVSAASGGRIVLEHYTTLQLNDPRGRAVPADQLMPGDLVFPAGSDPQHVAIYAGNGQVIEAPQHGDVVKFSPLPSGDIQARRFV</sequence>
<keyword evidence="5" id="KW-0732">Signal</keyword>
<dbReference type="PANTHER" id="PTHR21666:SF270">
    <property type="entry name" value="MUREIN HYDROLASE ACTIVATOR ENVC"/>
    <property type="match status" value="1"/>
</dbReference>
<dbReference type="Pfam" id="PF13406">
    <property type="entry name" value="SLT_2"/>
    <property type="match status" value="1"/>
</dbReference>
<dbReference type="Pfam" id="PF00877">
    <property type="entry name" value="NLPC_P60"/>
    <property type="match status" value="1"/>
</dbReference>
<dbReference type="InterPro" id="IPR011055">
    <property type="entry name" value="Dup_hybrid_motif"/>
</dbReference>
<evidence type="ECO:0000256" key="3">
    <source>
        <dbReference type="ARBA" id="ARBA00022801"/>
    </source>
</evidence>
<dbReference type="InterPro" id="IPR031304">
    <property type="entry name" value="SLT_2"/>
</dbReference>
<dbReference type="PANTHER" id="PTHR21666">
    <property type="entry name" value="PEPTIDASE-RELATED"/>
    <property type="match status" value="1"/>
</dbReference>
<reference evidence="7 8" key="1">
    <citation type="submission" date="2018-06" db="EMBL/GenBank/DDBJ databases">
        <authorList>
            <consortium name="Pathogen Informatics"/>
            <person name="Doyle S."/>
        </authorList>
    </citation>
    <scope>NUCLEOTIDE SEQUENCE [LARGE SCALE GENOMIC DNA]</scope>
    <source>
        <strain evidence="7 8">NCTC1934</strain>
    </source>
</reference>
<dbReference type="GO" id="GO:0006508">
    <property type="term" value="P:proteolysis"/>
    <property type="evidence" value="ECO:0007669"/>
    <property type="project" value="UniProtKB-KW"/>
</dbReference>
<dbReference type="GO" id="GO:0004222">
    <property type="term" value="F:metalloendopeptidase activity"/>
    <property type="evidence" value="ECO:0007669"/>
    <property type="project" value="TreeGrafter"/>
</dbReference>
<dbReference type="EMBL" id="UGRY01000008">
    <property type="protein sequence ID" value="SUD49576.1"/>
    <property type="molecule type" value="Genomic_DNA"/>
</dbReference>
<feature type="signal peptide" evidence="5">
    <location>
        <begin position="1"/>
        <end position="20"/>
    </location>
</feature>
<dbReference type="Gene3D" id="1.10.530.10">
    <property type="match status" value="1"/>
</dbReference>
<dbReference type="Proteomes" id="UP000255467">
    <property type="component" value="Unassembled WGS sequence"/>
</dbReference>
<dbReference type="Pfam" id="PF01551">
    <property type="entry name" value="Peptidase_M23"/>
    <property type="match status" value="1"/>
</dbReference>
<gene>
    <name evidence="7" type="primary">ripA_2</name>
    <name evidence="7" type="ORF">NCTC1934_06930</name>
</gene>
<dbReference type="PROSITE" id="PS51935">
    <property type="entry name" value="NLPC_P60"/>
    <property type="match status" value="1"/>
</dbReference>
<dbReference type="InterPro" id="IPR038765">
    <property type="entry name" value="Papain-like_cys_pep_sf"/>
</dbReference>
<evidence type="ECO:0000259" key="6">
    <source>
        <dbReference type="PROSITE" id="PS51935"/>
    </source>
</evidence>
<keyword evidence="4" id="KW-0788">Thiol protease</keyword>
<dbReference type="InterPro" id="IPR050570">
    <property type="entry name" value="Cell_wall_metabolism_enzyme"/>
</dbReference>
<keyword evidence="3 7" id="KW-0378">Hydrolase</keyword>
<evidence type="ECO:0000313" key="8">
    <source>
        <dbReference type="Proteomes" id="UP000255467"/>
    </source>
</evidence>
<feature type="domain" description="NlpC/P60" evidence="6">
    <location>
        <begin position="396"/>
        <end position="526"/>
    </location>
</feature>
<evidence type="ECO:0000256" key="4">
    <source>
        <dbReference type="ARBA" id="ARBA00022807"/>
    </source>
</evidence>
<dbReference type="EC" id="3.4.-.-" evidence="7"/>
<dbReference type="InterPro" id="IPR000064">
    <property type="entry name" value="NLP_P60_dom"/>
</dbReference>
<accession>A0A379JMI9</accession>
<dbReference type="SUPFAM" id="SSF54001">
    <property type="entry name" value="Cysteine proteinases"/>
    <property type="match status" value="1"/>
</dbReference>
<dbReference type="RefSeq" id="WP_081592913.1">
    <property type="nucleotide sequence ID" value="NZ_UGRY01000008.1"/>
</dbReference>
<dbReference type="CDD" id="cd13399">
    <property type="entry name" value="Slt35-like"/>
    <property type="match status" value="1"/>
</dbReference>
<dbReference type="CDD" id="cd12797">
    <property type="entry name" value="M23_peptidase"/>
    <property type="match status" value="1"/>
</dbReference>
<dbReference type="InterPro" id="IPR016047">
    <property type="entry name" value="M23ase_b-sheet_dom"/>
</dbReference>
<feature type="chain" id="PRO_5016656484" evidence="5">
    <location>
        <begin position="21"/>
        <end position="526"/>
    </location>
</feature>
<name>A0A379JMI9_9NOCA</name>